<dbReference type="PANTHER" id="PTHR42977">
    <property type="entry name" value="HYDROLASE-RELATED"/>
    <property type="match status" value="1"/>
</dbReference>
<keyword evidence="2" id="KW-0378">Hydrolase</keyword>
<dbReference type="InterPro" id="IPR000073">
    <property type="entry name" value="AB_hydrolase_1"/>
</dbReference>
<dbReference type="InterPro" id="IPR051340">
    <property type="entry name" value="Haloalkane_dehalogenase"/>
</dbReference>
<reference evidence="2 3" key="1">
    <citation type="journal article" date="2019" name="Int. J. Syst. Evol. Microbiol.">
        <title>The Global Catalogue of Microorganisms (GCM) 10K type strain sequencing project: providing services to taxonomists for standard genome sequencing and annotation.</title>
        <authorList>
            <consortium name="The Broad Institute Genomics Platform"/>
            <consortium name="The Broad Institute Genome Sequencing Center for Infectious Disease"/>
            <person name="Wu L."/>
            <person name="Ma J."/>
        </authorList>
    </citation>
    <scope>NUCLEOTIDE SEQUENCE [LARGE SCALE GENOMIC DNA]</scope>
    <source>
        <strain evidence="2 3">JCM 14718</strain>
    </source>
</reference>
<dbReference type="EMBL" id="BAAANY010000036">
    <property type="protein sequence ID" value="GAA1709954.1"/>
    <property type="molecule type" value="Genomic_DNA"/>
</dbReference>
<dbReference type="PANTHER" id="PTHR42977:SF1">
    <property type="entry name" value="BLR6576 PROTEIN"/>
    <property type="match status" value="1"/>
</dbReference>
<dbReference type="InterPro" id="IPR029058">
    <property type="entry name" value="AB_hydrolase_fold"/>
</dbReference>
<evidence type="ECO:0000313" key="3">
    <source>
        <dbReference type="Proteomes" id="UP001500618"/>
    </source>
</evidence>
<evidence type="ECO:0000313" key="2">
    <source>
        <dbReference type="EMBL" id="GAA1709954.1"/>
    </source>
</evidence>
<dbReference type="SUPFAM" id="SSF53474">
    <property type="entry name" value="alpha/beta-Hydrolases"/>
    <property type="match status" value="1"/>
</dbReference>
<protein>
    <submittedName>
        <fullName evidence="2">Alpha/beta hydrolase</fullName>
    </submittedName>
</protein>
<feature type="domain" description="AB hydrolase-1" evidence="1">
    <location>
        <begin position="28"/>
        <end position="269"/>
    </location>
</feature>
<keyword evidence="3" id="KW-1185">Reference proteome</keyword>
<proteinExistence type="predicted"/>
<organism evidence="2 3">
    <name type="scientific">Fodinicola feengrottensis</name>
    <dbReference type="NCBI Taxonomy" id="435914"/>
    <lineage>
        <taxon>Bacteria</taxon>
        <taxon>Bacillati</taxon>
        <taxon>Actinomycetota</taxon>
        <taxon>Actinomycetes</taxon>
        <taxon>Mycobacteriales</taxon>
        <taxon>Fodinicola</taxon>
    </lineage>
</organism>
<dbReference type="Pfam" id="PF00561">
    <property type="entry name" value="Abhydrolase_1"/>
    <property type="match status" value="1"/>
</dbReference>
<dbReference type="Proteomes" id="UP001500618">
    <property type="component" value="Unassembled WGS sequence"/>
</dbReference>
<dbReference type="GO" id="GO:0016787">
    <property type="term" value="F:hydrolase activity"/>
    <property type="evidence" value="ECO:0007669"/>
    <property type="project" value="UniProtKB-KW"/>
</dbReference>
<dbReference type="PRINTS" id="PR00111">
    <property type="entry name" value="ABHYDROLASE"/>
</dbReference>
<accession>A0ABN2IR45</accession>
<dbReference type="PRINTS" id="PR00412">
    <property type="entry name" value="EPOXHYDRLASE"/>
</dbReference>
<dbReference type="InterPro" id="IPR000639">
    <property type="entry name" value="Epox_hydrolase-like"/>
</dbReference>
<name>A0ABN2IR45_9ACTN</name>
<dbReference type="RefSeq" id="WP_163567238.1">
    <property type="nucleotide sequence ID" value="NZ_BAAANY010000036.1"/>
</dbReference>
<dbReference type="Gene3D" id="3.40.50.1820">
    <property type="entry name" value="alpha/beta hydrolase"/>
    <property type="match status" value="1"/>
</dbReference>
<sequence>MTHQVHHRYVTVQGHQIFYREAGPRDAPTIVLLHGFPSSSFMYRNLIPQLADRYHVVAPDYPGYGWSDAPKPSEFTYDFESVTAVMVDFLAALKLESFALYIQDFGAPVGLRIASRQPARVTAIITQNGNAYVDGLAPEFLAFLQSDDRDSQEVFARSQLTLDATKWQYLTGVPDPTLVDPDAFLHDQTLLDRPGNDAIQVAMLTDYPHNLPIYPEIHRYFRESQVPLLAVWGANDPIFIAAGATAYQKDLPNAEIHLLDSGHFALETHADTIAAYALDFLDRALKG</sequence>
<gene>
    <name evidence="2" type="ORF">GCM10009765_69030</name>
</gene>
<comment type="caution">
    <text evidence="2">The sequence shown here is derived from an EMBL/GenBank/DDBJ whole genome shotgun (WGS) entry which is preliminary data.</text>
</comment>
<evidence type="ECO:0000259" key="1">
    <source>
        <dbReference type="Pfam" id="PF00561"/>
    </source>
</evidence>